<dbReference type="GeneID" id="19204357"/>
<organism evidence="1 2">
    <name type="scientific">Coniophora puteana (strain RWD-64-598)</name>
    <name type="common">Brown rot fungus</name>
    <dbReference type="NCBI Taxonomy" id="741705"/>
    <lineage>
        <taxon>Eukaryota</taxon>
        <taxon>Fungi</taxon>
        <taxon>Dikarya</taxon>
        <taxon>Basidiomycota</taxon>
        <taxon>Agaricomycotina</taxon>
        <taxon>Agaricomycetes</taxon>
        <taxon>Agaricomycetidae</taxon>
        <taxon>Boletales</taxon>
        <taxon>Coniophorineae</taxon>
        <taxon>Coniophoraceae</taxon>
        <taxon>Coniophora</taxon>
    </lineage>
</organism>
<protein>
    <recommendedName>
        <fullName evidence="3">Decapping nuclease</fullName>
    </recommendedName>
</protein>
<dbReference type="EMBL" id="JH711625">
    <property type="protein sequence ID" value="EIW73855.1"/>
    <property type="molecule type" value="Genomic_DNA"/>
</dbReference>
<dbReference type="OMA" id="VASKWDM"/>
<reference evidence="2" key="1">
    <citation type="journal article" date="2012" name="Science">
        <title>The Paleozoic origin of enzymatic lignin decomposition reconstructed from 31 fungal genomes.</title>
        <authorList>
            <person name="Floudas D."/>
            <person name="Binder M."/>
            <person name="Riley R."/>
            <person name="Barry K."/>
            <person name="Blanchette R.A."/>
            <person name="Henrissat B."/>
            <person name="Martinez A.T."/>
            <person name="Otillar R."/>
            <person name="Spatafora J.W."/>
            <person name="Yadav J.S."/>
            <person name="Aerts A."/>
            <person name="Benoit I."/>
            <person name="Boyd A."/>
            <person name="Carlson A."/>
            <person name="Copeland A."/>
            <person name="Coutinho P.M."/>
            <person name="de Vries R.P."/>
            <person name="Ferreira P."/>
            <person name="Findley K."/>
            <person name="Foster B."/>
            <person name="Gaskell J."/>
            <person name="Glotzer D."/>
            <person name="Gorecki P."/>
            <person name="Heitman J."/>
            <person name="Hesse C."/>
            <person name="Hori C."/>
            <person name="Igarashi K."/>
            <person name="Jurgens J.A."/>
            <person name="Kallen N."/>
            <person name="Kersten P."/>
            <person name="Kohler A."/>
            <person name="Kuees U."/>
            <person name="Kumar T.K.A."/>
            <person name="Kuo A."/>
            <person name="LaButti K."/>
            <person name="Larrondo L.F."/>
            <person name="Lindquist E."/>
            <person name="Ling A."/>
            <person name="Lombard V."/>
            <person name="Lucas S."/>
            <person name="Lundell T."/>
            <person name="Martin R."/>
            <person name="McLaughlin D.J."/>
            <person name="Morgenstern I."/>
            <person name="Morin E."/>
            <person name="Murat C."/>
            <person name="Nagy L.G."/>
            <person name="Nolan M."/>
            <person name="Ohm R.A."/>
            <person name="Patyshakuliyeva A."/>
            <person name="Rokas A."/>
            <person name="Ruiz-Duenas F.J."/>
            <person name="Sabat G."/>
            <person name="Salamov A."/>
            <person name="Samejima M."/>
            <person name="Schmutz J."/>
            <person name="Slot J.C."/>
            <person name="St John F."/>
            <person name="Stenlid J."/>
            <person name="Sun H."/>
            <person name="Sun S."/>
            <person name="Syed K."/>
            <person name="Tsang A."/>
            <person name="Wiebenga A."/>
            <person name="Young D."/>
            <person name="Pisabarro A."/>
            <person name="Eastwood D.C."/>
            <person name="Martin F."/>
            <person name="Cullen D."/>
            <person name="Grigoriev I.V."/>
            <person name="Hibbett D.S."/>
        </authorList>
    </citation>
    <scope>NUCLEOTIDE SEQUENCE [LARGE SCALE GENOMIC DNA]</scope>
    <source>
        <strain evidence="2">RWD-64-598 SS2</strain>
    </source>
</reference>
<dbReference type="PANTHER" id="PTHR35179">
    <property type="entry name" value="PROTEIN CBG02620"/>
    <property type="match status" value="1"/>
</dbReference>
<gene>
    <name evidence="1" type="ORF">CONPUDRAFT_160632</name>
</gene>
<dbReference type="PANTHER" id="PTHR35179:SF2">
    <property type="entry name" value="START DOMAIN-CONTAINING PROTEIN"/>
    <property type="match status" value="1"/>
</dbReference>
<dbReference type="KEGG" id="cput:CONPUDRAFT_160632"/>
<name>R7SDB5_CONPW</name>
<dbReference type="RefSeq" id="XP_007775967.1">
    <property type="nucleotide sequence ID" value="XM_007777777.1"/>
</dbReference>
<evidence type="ECO:0000313" key="2">
    <source>
        <dbReference type="Proteomes" id="UP000053558"/>
    </source>
</evidence>
<evidence type="ECO:0000313" key="1">
    <source>
        <dbReference type="EMBL" id="EIW73855.1"/>
    </source>
</evidence>
<dbReference type="OrthoDB" id="420564at2759"/>
<keyword evidence="2" id="KW-1185">Reference proteome</keyword>
<dbReference type="Proteomes" id="UP000053558">
    <property type="component" value="Unassembled WGS sequence"/>
</dbReference>
<accession>R7SDB5</accession>
<proteinExistence type="predicted"/>
<dbReference type="AlphaFoldDB" id="R7SDB5"/>
<dbReference type="eggNOG" id="ENOG502R6JX">
    <property type="taxonomic scope" value="Eukaryota"/>
</dbReference>
<evidence type="ECO:0008006" key="3">
    <source>
        <dbReference type="Google" id="ProtNLM"/>
    </source>
</evidence>
<sequence length="344" mass="38543">MSPLSHNHALVPLTSDLGEQLATFQHPSSVSAPVEITNVIPIASYSCVMSNDALKMIVPEAVLWAFASPLALFIAVDTIHGASFKYDIIDIITERNTLRKLLRWVTNSDPDPFRIDIQRTGNACILTKVKTADHSRQHPGYGLGFEEATTRPAVGCEKAAAHHRIISYSLGGLNVLLRFEVDACLDTKCDTSPTRADGSTTSDIHGLSVEVQSSLELVPQSSLIEIKTRSLKNKIRWDETFRQLYLSQTEWLYVGKHKNGIFNDVTKERLKEEASVNMKRRKQAAETNEMAKLKVLLDGILREVRKVDEGVPLTLLREGTTLMLYRKQGHGETIPEKILRRFRN</sequence>